<dbReference type="SUPFAM" id="SSF56176">
    <property type="entry name" value="FAD-binding/transporter-associated domain-like"/>
    <property type="match status" value="1"/>
</dbReference>
<dbReference type="Pfam" id="PF08031">
    <property type="entry name" value="BBE"/>
    <property type="match status" value="1"/>
</dbReference>
<dbReference type="OrthoDB" id="9983560at2759"/>
<feature type="chain" id="PRO_5040163469" description="FAD-binding PCMH-type domain-containing protein" evidence="3">
    <location>
        <begin position="19"/>
        <end position="588"/>
    </location>
</feature>
<evidence type="ECO:0000256" key="3">
    <source>
        <dbReference type="SAM" id="SignalP"/>
    </source>
</evidence>
<evidence type="ECO:0000313" key="5">
    <source>
        <dbReference type="EMBL" id="KAG7099190.1"/>
    </source>
</evidence>
<dbReference type="PROSITE" id="PS51387">
    <property type="entry name" value="FAD_PCMH"/>
    <property type="match status" value="1"/>
</dbReference>
<evidence type="ECO:0000313" key="6">
    <source>
        <dbReference type="Proteomes" id="UP001049176"/>
    </source>
</evidence>
<dbReference type="InterPro" id="IPR012951">
    <property type="entry name" value="BBE"/>
</dbReference>
<feature type="domain" description="FAD-binding PCMH-type" evidence="4">
    <location>
        <begin position="110"/>
        <end position="290"/>
    </location>
</feature>
<dbReference type="PANTHER" id="PTHR13878">
    <property type="entry name" value="GULONOLACTONE OXIDASE"/>
    <property type="match status" value="1"/>
</dbReference>
<keyword evidence="6" id="KW-1185">Reference proteome</keyword>
<dbReference type="InterPro" id="IPR036318">
    <property type="entry name" value="FAD-bd_PCMH-like_sf"/>
</dbReference>
<dbReference type="GO" id="GO:0071949">
    <property type="term" value="F:FAD binding"/>
    <property type="evidence" value="ECO:0007669"/>
    <property type="project" value="InterPro"/>
</dbReference>
<gene>
    <name evidence="5" type="ORF">E1B28_001058</name>
</gene>
<organism evidence="5 6">
    <name type="scientific">Marasmius oreades</name>
    <name type="common">fairy-ring Marasmius</name>
    <dbReference type="NCBI Taxonomy" id="181124"/>
    <lineage>
        <taxon>Eukaryota</taxon>
        <taxon>Fungi</taxon>
        <taxon>Dikarya</taxon>
        <taxon>Basidiomycota</taxon>
        <taxon>Agaricomycotina</taxon>
        <taxon>Agaricomycetes</taxon>
        <taxon>Agaricomycetidae</taxon>
        <taxon>Agaricales</taxon>
        <taxon>Marasmiineae</taxon>
        <taxon>Marasmiaceae</taxon>
        <taxon>Marasmius</taxon>
    </lineage>
</organism>
<dbReference type="Proteomes" id="UP001049176">
    <property type="component" value="Chromosome 1"/>
</dbReference>
<dbReference type="EMBL" id="CM032181">
    <property type="protein sequence ID" value="KAG7099190.1"/>
    <property type="molecule type" value="Genomic_DNA"/>
</dbReference>
<name>A0A9P7V2M1_9AGAR</name>
<reference evidence="5" key="1">
    <citation type="journal article" date="2021" name="Genome Biol. Evol.">
        <title>The assembled and annotated genome of the fairy-ring fungus Marasmius oreades.</title>
        <authorList>
            <person name="Hiltunen M."/>
            <person name="Ament-Velasquez S.L."/>
            <person name="Johannesson H."/>
        </authorList>
    </citation>
    <scope>NUCLEOTIDE SEQUENCE</scope>
    <source>
        <strain evidence="5">03SP1</strain>
    </source>
</reference>
<dbReference type="Gene3D" id="3.30.465.10">
    <property type="match status" value="2"/>
</dbReference>
<sequence length="588" mass="64429">MFCAALVVVATFIVLTVGKDSACRLLPTDSSWPAQDVWNAFNQSVDGRLIQTVPLGRPCHDPNYDEAKCSAIRDNWHSMEFHEASSSSIMDPGFLNKSCDPFDPRETPCRVGAYVQYAVNVSSVDHVIKTVQFVKEHNIRFVVRNTGHDFLGRSTGAGAVAVWVHHLRDVEWIPEFKSPLHTGPAFKAHAGALSFDIALAADSKGLVVVTGGTPNVGFTGGFVQGGGQSATMSSYGLGADQTLEFEVVTTQGKFVRASHTENQDLYWALSGGGAGTYAVVWSVTVKAHQDLPVTTASLNFTLDENTQETFYQAIDAYQASTPSLADAKIWSTAQYSSAFFNLFPIFAVNKTSAEISALLQPLLDSLDRLGVKYTSSVQSYDKYLDGYNTLDNLINVPIGVITFGSRLLPQSVFAQGETLRRTQETIRGILEGGGLVADFIMKPTLDVAGNPQNAVLPAWRDVNKHVIVALPLTDGESSAQLSDQKKKITTEFMPALKKLTPGSGSYDNEGDPSEPDFKEAFYGANYDRLLEIKDKWDPDQILYGAVNVGGDRWHQTEEGRLCRNEEYVDLLHDTFTSRFRYQASNSEL</sequence>
<dbReference type="Pfam" id="PF01565">
    <property type="entry name" value="FAD_binding_4"/>
    <property type="match status" value="1"/>
</dbReference>
<dbReference type="GO" id="GO:0016491">
    <property type="term" value="F:oxidoreductase activity"/>
    <property type="evidence" value="ECO:0007669"/>
    <property type="project" value="UniProtKB-KW"/>
</dbReference>
<comment type="caution">
    <text evidence="5">The sequence shown here is derived from an EMBL/GenBank/DDBJ whole genome shotgun (WGS) entry which is preliminary data.</text>
</comment>
<dbReference type="RefSeq" id="XP_043015660.1">
    <property type="nucleotide sequence ID" value="XM_043146955.1"/>
</dbReference>
<dbReference type="AlphaFoldDB" id="A0A9P7V2M1"/>
<protein>
    <recommendedName>
        <fullName evidence="4">FAD-binding PCMH-type domain-containing protein</fullName>
    </recommendedName>
</protein>
<keyword evidence="3" id="KW-0732">Signal</keyword>
<evidence type="ECO:0000256" key="2">
    <source>
        <dbReference type="ARBA" id="ARBA00023002"/>
    </source>
</evidence>
<dbReference type="InterPro" id="IPR016166">
    <property type="entry name" value="FAD-bd_PCMH"/>
</dbReference>
<accession>A0A9P7V2M1</accession>
<evidence type="ECO:0000259" key="4">
    <source>
        <dbReference type="PROSITE" id="PS51387"/>
    </source>
</evidence>
<dbReference type="GeneID" id="66070134"/>
<keyword evidence="2" id="KW-0560">Oxidoreductase</keyword>
<evidence type="ECO:0000256" key="1">
    <source>
        <dbReference type="ARBA" id="ARBA00005466"/>
    </source>
</evidence>
<dbReference type="InterPro" id="IPR050432">
    <property type="entry name" value="FAD-linked_Oxidoreductases_BP"/>
</dbReference>
<dbReference type="InterPro" id="IPR006094">
    <property type="entry name" value="Oxid_FAD_bind_N"/>
</dbReference>
<feature type="signal peptide" evidence="3">
    <location>
        <begin position="1"/>
        <end position="18"/>
    </location>
</feature>
<proteinExistence type="inferred from homology"/>
<dbReference type="PANTHER" id="PTHR13878:SF91">
    <property type="entry name" value="FAD BINDING DOMAIN PROTEIN (AFU_ORTHOLOGUE AFUA_6G12070)-RELATED"/>
    <property type="match status" value="1"/>
</dbReference>
<comment type="similarity">
    <text evidence="1">Belongs to the oxygen-dependent FAD-linked oxidoreductase family.</text>
</comment>
<dbReference type="InterPro" id="IPR016169">
    <property type="entry name" value="FAD-bd_PCMH_sub2"/>
</dbReference>